<evidence type="ECO:0000313" key="2">
    <source>
        <dbReference type="Proteomes" id="UP001219525"/>
    </source>
</evidence>
<gene>
    <name evidence="1" type="ORF">GGX14DRAFT_575828</name>
</gene>
<protein>
    <submittedName>
        <fullName evidence="1">Uncharacterized protein</fullName>
    </submittedName>
</protein>
<evidence type="ECO:0000313" key="1">
    <source>
        <dbReference type="EMBL" id="KAJ7195058.1"/>
    </source>
</evidence>
<dbReference type="AlphaFoldDB" id="A0AAD6UUA3"/>
<dbReference type="Proteomes" id="UP001219525">
    <property type="component" value="Unassembled WGS sequence"/>
</dbReference>
<reference evidence="1" key="1">
    <citation type="submission" date="2023-03" db="EMBL/GenBank/DDBJ databases">
        <title>Massive genome expansion in bonnet fungi (Mycena s.s.) driven by repeated elements and novel gene families across ecological guilds.</title>
        <authorList>
            <consortium name="Lawrence Berkeley National Laboratory"/>
            <person name="Harder C.B."/>
            <person name="Miyauchi S."/>
            <person name="Viragh M."/>
            <person name="Kuo A."/>
            <person name="Thoen E."/>
            <person name="Andreopoulos B."/>
            <person name="Lu D."/>
            <person name="Skrede I."/>
            <person name="Drula E."/>
            <person name="Henrissat B."/>
            <person name="Morin E."/>
            <person name="Kohler A."/>
            <person name="Barry K."/>
            <person name="LaButti K."/>
            <person name="Morin E."/>
            <person name="Salamov A."/>
            <person name="Lipzen A."/>
            <person name="Mereny Z."/>
            <person name="Hegedus B."/>
            <person name="Baldrian P."/>
            <person name="Stursova M."/>
            <person name="Weitz H."/>
            <person name="Taylor A."/>
            <person name="Grigoriev I.V."/>
            <person name="Nagy L.G."/>
            <person name="Martin F."/>
            <person name="Kauserud H."/>
        </authorList>
    </citation>
    <scope>NUCLEOTIDE SEQUENCE</scope>
    <source>
        <strain evidence="1">9144</strain>
    </source>
</reference>
<comment type="caution">
    <text evidence="1">The sequence shown here is derived from an EMBL/GenBank/DDBJ whole genome shotgun (WGS) entry which is preliminary data.</text>
</comment>
<organism evidence="1 2">
    <name type="scientific">Mycena pura</name>
    <dbReference type="NCBI Taxonomy" id="153505"/>
    <lineage>
        <taxon>Eukaryota</taxon>
        <taxon>Fungi</taxon>
        <taxon>Dikarya</taxon>
        <taxon>Basidiomycota</taxon>
        <taxon>Agaricomycotina</taxon>
        <taxon>Agaricomycetes</taxon>
        <taxon>Agaricomycetidae</taxon>
        <taxon>Agaricales</taxon>
        <taxon>Marasmiineae</taxon>
        <taxon>Mycenaceae</taxon>
        <taxon>Mycena</taxon>
    </lineage>
</organism>
<name>A0AAD6UUA3_9AGAR</name>
<sequence>MLTENSNALPHLQSQLTMRTTILSTAVVLAVAATSAAARNCKTGLLYCGSALRHIGNYDGNIKKAIKWILIPHGETDGNDVLFECSDIFGNIVYDRQCGKGNCVDGGQGKSDYCR</sequence>
<keyword evidence="2" id="KW-1185">Reference proteome</keyword>
<dbReference type="EMBL" id="JARJCW010000093">
    <property type="protein sequence ID" value="KAJ7195058.1"/>
    <property type="molecule type" value="Genomic_DNA"/>
</dbReference>
<accession>A0AAD6UUA3</accession>
<proteinExistence type="predicted"/>